<evidence type="ECO:0000256" key="3">
    <source>
        <dbReference type="ARBA" id="ARBA00022842"/>
    </source>
</evidence>
<gene>
    <name evidence="5" type="ORF">HBA18_05280</name>
</gene>
<dbReference type="PANTHER" id="PTHR43434">
    <property type="entry name" value="PHOSPHOGLYCOLATE PHOSPHATASE"/>
    <property type="match status" value="1"/>
</dbReference>
<keyword evidence="4" id="KW-0119">Carbohydrate metabolism</keyword>
<dbReference type="SFLD" id="SFLDS00003">
    <property type="entry name" value="Haloacid_Dehalogenase"/>
    <property type="match status" value="1"/>
</dbReference>
<dbReference type="InterPro" id="IPR041492">
    <property type="entry name" value="HAD_2"/>
</dbReference>
<keyword evidence="6" id="KW-1185">Reference proteome</keyword>
<protein>
    <submittedName>
        <fullName evidence="5">HAD-IA family hydrolase</fullName>
    </submittedName>
</protein>
<evidence type="ECO:0000256" key="1">
    <source>
        <dbReference type="ARBA" id="ARBA00022723"/>
    </source>
</evidence>
<dbReference type="GO" id="GO:0016787">
    <property type="term" value="F:hydrolase activity"/>
    <property type="evidence" value="ECO:0007669"/>
    <property type="project" value="UniProtKB-KW"/>
</dbReference>
<reference evidence="5 6" key="1">
    <citation type="submission" date="2020-03" db="EMBL/GenBank/DDBJ databases">
        <title>Genome mining reveals the biosynthetic pathways of PHA and ectoines of the halophilic strain Salinivibrio costicola M318 isolated from fermented shrimp paste.</title>
        <authorList>
            <person name="Doan T.V."/>
            <person name="Tran L.T."/>
            <person name="Trieu T.A."/>
            <person name="Nguyen Q.V."/>
            <person name="Quach T.N."/>
            <person name="Phi T.Q."/>
            <person name="Kumar S."/>
        </authorList>
    </citation>
    <scope>NUCLEOTIDE SEQUENCE [LARGE SCALE GENOMIC DNA]</scope>
    <source>
        <strain evidence="5 6">M318</strain>
    </source>
</reference>
<dbReference type="Pfam" id="PF13419">
    <property type="entry name" value="HAD_2"/>
    <property type="match status" value="1"/>
</dbReference>
<name>A0ABX6K2P8_SALCS</name>
<dbReference type="SFLD" id="SFLDG01129">
    <property type="entry name" value="C1.5:_HAD__Beta-PGM__Phosphata"/>
    <property type="match status" value="1"/>
</dbReference>
<dbReference type="InterPro" id="IPR006439">
    <property type="entry name" value="HAD-SF_hydro_IA"/>
</dbReference>
<proteinExistence type="predicted"/>
<sequence>MTTPATVLFDLDGTLLDTAPDMGMAANRVLAEYNLPPLSQEQIYRHTSHGARGLLTAGFGDKAKEQDPIALRARFLHHYGQAICSGTTLYEGIETLLDLLEHQAISWGIVTNKPEGLTHQLLTFFPRLQQAQVIVGADTYAHAKPHPLPLLEAAKTLNCAPEHCFYVGDIENDMLAARAANMGAAVAAWGYTGGDDIISKWEADHIFATPHHLSAFIGS</sequence>
<evidence type="ECO:0000256" key="2">
    <source>
        <dbReference type="ARBA" id="ARBA00022801"/>
    </source>
</evidence>
<dbReference type="Proteomes" id="UP000501408">
    <property type="component" value="Chromosome 1"/>
</dbReference>
<evidence type="ECO:0000256" key="4">
    <source>
        <dbReference type="ARBA" id="ARBA00023277"/>
    </source>
</evidence>
<keyword evidence="3" id="KW-0460">Magnesium</keyword>
<dbReference type="InterPro" id="IPR036412">
    <property type="entry name" value="HAD-like_sf"/>
</dbReference>
<accession>A0ABX6K2P8</accession>
<evidence type="ECO:0000313" key="6">
    <source>
        <dbReference type="Proteomes" id="UP000501408"/>
    </source>
</evidence>
<dbReference type="NCBIfam" id="TIGR01549">
    <property type="entry name" value="HAD-SF-IA-v1"/>
    <property type="match status" value="1"/>
</dbReference>
<dbReference type="Gene3D" id="1.10.150.240">
    <property type="entry name" value="Putative phosphatase, domain 2"/>
    <property type="match status" value="1"/>
</dbReference>
<dbReference type="InterPro" id="IPR050155">
    <property type="entry name" value="HAD-like_hydrolase_sf"/>
</dbReference>
<dbReference type="InterPro" id="IPR023198">
    <property type="entry name" value="PGP-like_dom2"/>
</dbReference>
<organism evidence="5 6">
    <name type="scientific">Salinivibrio costicola</name>
    <name type="common">Vibrio costicola</name>
    <dbReference type="NCBI Taxonomy" id="51367"/>
    <lineage>
        <taxon>Bacteria</taxon>
        <taxon>Pseudomonadati</taxon>
        <taxon>Pseudomonadota</taxon>
        <taxon>Gammaproteobacteria</taxon>
        <taxon>Vibrionales</taxon>
        <taxon>Vibrionaceae</taxon>
        <taxon>Salinivibrio</taxon>
    </lineage>
</organism>
<dbReference type="InterPro" id="IPR023214">
    <property type="entry name" value="HAD_sf"/>
</dbReference>
<dbReference type="EMBL" id="CP050266">
    <property type="protein sequence ID" value="QIR05833.1"/>
    <property type="molecule type" value="Genomic_DNA"/>
</dbReference>
<keyword evidence="2 5" id="KW-0378">Hydrolase</keyword>
<dbReference type="PANTHER" id="PTHR43434:SF23">
    <property type="entry name" value="PHOSPHOGLYCOLATE PHOSPHATASE"/>
    <property type="match status" value="1"/>
</dbReference>
<dbReference type="Gene3D" id="3.40.50.1000">
    <property type="entry name" value="HAD superfamily/HAD-like"/>
    <property type="match status" value="1"/>
</dbReference>
<keyword evidence="1" id="KW-0479">Metal-binding</keyword>
<dbReference type="SUPFAM" id="SSF56784">
    <property type="entry name" value="HAD-like"/>
    <property type="match status" value="1"/>
</dbReference>
<evidence type="ECO:0000313" key="5">
    <source>
        <dbReference type="EMBL" id="QIR05833.1"/>
    </source>
</evidence>
<dbReference type="RefSeq" id="WP_167314204.1">
    <property type="nucleotide sequence ID" value="NZ_CP050266.1"/>
</dbReference>